<evidence type="ECO:0000256" key="1">
    <source>
        <dbReference type="ARBA" id="ARBA00001966"/>
    </source>
</evidence>
<name>A0A1H7YW80_9BACT</name>
<dbReference type="SMART" id="SM00926">
    <property type="entry name" value="Molybdop_Fe4S4"/>
    <property type="match status" value="1"/>
</dbReference>
<dbReference type="Gene3D" id="3.40.50.740">
    <property type="match status" value="1"/>
</dbReference>
<evidence type="ECO:0000256" key="4">
    <source>
        <dbReference type="ARBA" id="ARBA00022485"/>
    </source>
</evidence>
<dbReference type="GO" id="GO:0016491">
    <property type="term" value="F:oxidoreductase activity"/>
    <property type="evidence" value="ECO:0007669"/>
    <property type="project" value="UniProtKB-KW"/>
</dbReference>
<accession>A0A1H7YW80</accession>
<sequence>MDITRRGFLHLSGAVGSGIALSTLGINLKPARAYADELNKMNRVKAAKQVTTVCAYCSCGCGLVCSVDKMTGKIFNIEGDADHPINEGTLCAKGAGFFDLTEANKHRLTKVLYRAPYATEWEEKSWDFAIPRIARLIKDTRDKEFIAKNAKGELVNRCESIGHYGSSNVDNEECWLMTVKSRALGMVYIDHQARV</sequence>
<dbReference type="AlphaFoldDB" id="A0A1H7YW80"/>
<dbReference type="InterPro" id="IPR006311">
    <property type="entry name" value="TAT_signal"/>
</dbReference>
<dbReference type="GO" id="GO:0051539">
    <property type="term" value="F:4 iron, 4 sulfur cluster binding"/>
    <property type="evidence" value="ECO:0007669"/>
    <property type="project" value="UniProtKB-KW"/>
</dbReference>
<proteinExistence type="inferred from homology"/>
<dbReference type="SUPFAM" id="SSF53706">
    <property type="entry name" value="Formate dehydrogenase/DMSO reductase, domains 1-3"/>
    <property type="match status" value="1"/>
</dbReference>
<comment type="similarity">
    <text evidence="3">Belongs to the prokaryotic molybdopterin-containing oxidoreductase family.</text>
</comment>
<evidence type="ECO:0000256" key="3">
    <source>
        <dbReference type="ARBA" id="ARBA00010312"/>
    </source>
</evidence>
<evidence type="ECO:0000259" key="9">
    <source>
        <dbReference type="PROSITE" id="PS51669"/>
    </source>
</evidence>
<dbReference type="PANTHER" id="PTHR43598">
    <property type="entry name" value="TUNGSTEN-CONTAINING FORMYLMETHANOFURAN DEHYDROGENASE 2 SUBUNIT B"/>
    <property type="match status" value="1"/>
</dbReference>
<gene>
    <name evidence="10" type="ORF">SAMN04489760_11856</name>
</gene>
<keyword evidence="4" id="KW-0004">4Fe-4S</keyword>
<dbReference type="GO" id="GO:0030313">
    <property type="term" value="C:cell envelope"/>
    <property type="evidence" value="ECO:0007669"/>
    <property type="project" value="UniProtKB-SubCell"/>
</dbReference>
<dbReference type="PROSITE" id="PS51318">
    <property type="entry name" value="TAT"/>
    <property type="match status" value="1"/>
</dbReference>
<protein>
    <submittedName>
        <fullName evidence="10">Formate dehydrogenase major subunit</fullName>
    </submittedName>
</protein>
<dbReference type="Pfam" id="PF04879">
    <property type="entry name" value="Molybdop_Fe4S4"/>
    <property type="match status" value="1"/>
</dbReference>
<organism evidence="10 11">
    <name type="scientific">Syntrophus gentianae</name>
    <dbReference type="NCBI Taxonomy" id="43775"/>
    <lineage>
        <taxon>Bacteria</taxon>
        <taxon>Pseudomonadati</taxon>
        <taxon>Thermodesulfobacteriota</taxon>
        <taxon>Syntrophia</taxon>
        <taxon>Syntrophales</taxon>
        <taxon>Syntrophaceae</taxon>
        <taxon>Syntrophus</taxon>
    </lineage>
</organism>
<comment type="cofactor">
    <cofactor evidence="1">
        <name>[4Fe-4S] cluster</name>
        <dbReference type="ChEBI" id="CHEBI:49883"/>
    </cofactor>
</comment>
<dbReference type="Proteomes" id="UP000198744">
    <property type="component" value="Unassembled WGS sequence"/>
</dbReference>
<evidence type="ECO:0000256" key="2">
    <source>
        <dbReference type="ARBA" id="ARBA00004196"/>
    </source>
</evidence>
<dbReference type="PANTHER" id="PTHR43598:SF1">
    <property type="entry name" value="FORMATE DEHYDROGENASE-O MAJOR SUBUNIT"/>
    <property type="match status" value="1"/>
</dbReference>
<keyword evidence="8" id="KW-0411">Iron-sulfur</keyword>
<keyword evidence="7" id="KW-0408">Iron</keyword>
<feature type="domain" description="4Fe-4S Mo/W bis-MGD-type" evidence="9">
    <location>
        <begin position="47"/>
        <end position="105"/>
    </location>
</feature>
<dbReference type="GO" id="GO:0009055">
    <property type="term" value="F:electron transfer activity"/>
    <property type="evidence" value="ECO:0007669"/>
    <property type="project" value="TreeGrafter"/>
</dbReference>
<evidence type="ECO:0000256" key="7">
    <source>
        <dbReference type="ARBA" id="ARBA00023004"/>
    </source>
</evidence>
<reference evidence="10 11" key="1">
    <citation type="submission" date="2016-10" db="EMBL/GenBank/DDBJ databases">
        <authorList>
            <person name="de Groot N.N."/>
        </authorList>
    </citation>
    <scope>NUCLEOTIDE SEQUENCE [LARGE SCALE GENOMIC DNA]</scope>
    <source>
        <strain evidence="10 11">DSM 8423</strain>
    </source>
</reference>
<keyword evidence="11" id="KW-1185">Reference proteome</keyword>
<dbReference type="Gene3D" id="2.20.25.90">
    <property type="entry name" value="ADC-like domains"/>
    <property type="match status" value="1"/>
</dbReference>
<comment type="subcellular location">
    <subcellularLocation>
        <location evidence="2">Cell envelope</location>
    </subcellularLocation>
</comment>
<evidence type="ECO:0000313" key="11">
    <source>
        <dbReference type="Proteomes" id="UP000198744"/>
    </source>
</evidence>
<evidence type="ECO:0000313" key="10">
    <source>
        <dbReference type="EMBL" id="SEM50094.1"/>
    </source>
</evidence>
<dbReference type="STRING" id="43775.SAMN04489760_11856"/>
<dbReference type="InterPro" id="IPR006963">
    <property type="entry name" value="Mopterin_OxRdtase_4Fe-4S_dom"/>
</dbReference>
<evidence type="ECO:0000256" key="5">
    <source>
        <dbReference type="ARBA" id="ARBA00022723"/>
    </source>
</evidence>
<evidence type="ECO:0000256" key="6">
    <source>
        <dbReference type="ARBA" id="ARBA00023002"/>
    </source>
</evidence>
<dbReference type="PROSITE" id="PS51669">
    <property type="entry name" value="4FE4S_MOW_BIS_MGD"/>
    <property type="match status" value="1"/>
</dbReference>
<keyword evidence="5" id="KW-0479">Metal-binding</keyword>
<dbReference type="GO" id="GO:0009061">
    <property type="term" value="P:anaerobic respiration"/>
    <property type="evidence" value="ECO:0007669"/>
    <property type="project" value="TreeGrafter"/>
</dbReference>
<keyword evidence="6" id="KW-0560">Oxidoreductase</keyword>
<dbReference type="GO" id="GO:0030151">
    <property type="term" value="F:molybdenum ion binding"/>
    <property type="evidence" value="ECO:0007669"/>
    <property type="project" value="TreeGrafter"/>
</dbReference>
<evidence type="ECO:0000256" key="8">
    <source>
        <dbReference type="ARBA" id="ARBA00023014"/>
    </source>
</evidence>
<dbReference type="EMBL" id="FOBS01000018">
    <property type="protein sequence ID" value="SEM50094.1"/>
    <property type="molecule type" value="Genomic_DNA"/>
</dbReference>